<dbReference type="InterPro" id="IPR035969">
    <property type="entry name" value="Rab-GAP_TBC_sf"/>
</dbReference>
<dbReference type="GO" id="GO:0016192">
    <property type="term" value="P:vesicle-mediated transport"/>
    <property type="evidence" value="ECO:0007669"/>
    <property type="project" value="UniProtKB-ARBA"/>
</dbReference>
<proteinExistence type="predicted"/>
<evidence type="ECO:0000313" key="2">
    <source>
        <dbReference type="EMBL" id="KPJ02151.1"/>
    </source>
</evidence>
<dbReference type="EMBL" id="KQ459252">
    <property type="protein sequence ID" value="KPJ02151.1"/>
    <property type="molecule type" value="Genomic_DNA"/>
</dbReference>
<dbReference type="GO" id="GO:0031267">
    <property type="term" value="F:small GTPase binding"/>
    <property type="evidence" value="ECO:0007669"/>
    <property type="project" value="TreeGrafter"/>
</dbReference>
<name>A0A194QFA6_PAPXU</name>
<organism evidence="2 3">
    <name type="scientific">Papilio xuthus</name>
    <name type="common">Asian swallowtail butterfly</name>
    <dbReference type="NCBI Taxonomy" id="66420"/>
    <lineage>
        <taxon>Eukaryota</taxon>
        <taxon>Metazoa</taxon>
        <taxon>Ecdysozoa</taxon>
        <taxon>Arthropoda</taxon>
        <taxon>Hexapoda</taxon>
        <taxon>Insecta</taxon>
        <taxon>Pterygota</taxon>
        <taxon>Neoptera</taxon>
        <taxon>Endopterygota</taxon>
        <taxon>Lepidoptera</taxon>
        <taxon>Glossata</taxon>
        <taxon>Ditrysia</taxon>
        <taxon>Papilionoidea</taxon>
        <taxon>Papilionidae</taxon>
        <taxon>Papilioninae</taxon>
        <taxon>Papilio</taxon>
    </lineage>
</organism>
<dbReference type="FunFam" id="1.10.472.80:FF:000006">
    <property type="entry name" value="TBC1 domain family member 14"/>
    <property type="match status" value="1"/>
</dbReference>
<dbReference type="PROSITE" id="PS50086">
    <property type="entry name" value="TBC_RABGAP"/>
    <property type="match status" value="1"/>
</dbReference>
<dbReference type="AlphaFoldDB" id="A0A194QFA6"/>
<dbReference type="Gene3D" id="1.10.472.80">
    <property type="entry name" value="Ypt/Rab-GAP domain of gyp1p, domain 3"/>
    <property type="match status" value="1"/>
</dbReference>
<dbReference type="Pfam" id="PF00566">
    <property type="entry name" value="RabGAP-TBC"/>
    <property type="match status" value="1"/>
</dbReference>
<sequence>MSNLDHSSPVSSAGLQTEIVNLVPCISRLWKAYGRLLRHNLPALAELVAPELYLVEWLYTAFAKAMPLDAACRVWDVFLRDGDTFLFNAALGILHLYQDELKDMDFISAAQFLTKLPEDLDPEALFKSISSITMTLDGMSFEELASCCELESTLDDDVTVRL</sequence>
<dbReference type="InterPro" id="IPR050302">
    <property type="entry name" value="Rab_GAP_TBC_domain"/>
</dbReference>
<dbReference type="PANTHER" id="PTHR47219">
    <property type="entry name" value="RAB GTPASE-ACTIVATING PROTEIN 1-LIKE"/>
    <property type="match status" value="1"/>
</dbReference>
<dbReference type="SUPFAM" id="SSF47923">
    <property type="entry name" value="Ypt/Rab-GAP domain of gyp1p"/>
    <property type="match status" value="1"/>
</dbReference>
<feature type="domain" description="Rab-GAP TBC" evidence="1">
    <location>
        <begin position="1"/>
        <end position="82"/>
    </location>
</feature>
<evidence type="ECO:0000259" key="1">
    <source>
        <dbReference type="PROSITE" id="PS50086"/>
    </source>
</evidence>
<gene>
    <name evidence="2" type="ORF">RR46_03426</name>
</gene>
<evidence type="ECO:0000313" key="3">
    <source>
        <dbReference type="Proteomes" id="UP000053268"/>
    </source>
</evidence>
<dbReference type="PANTHER" id="PTHR47219:SF15">
    <property type="entry name" value="TBC1 DOMAIN FAMILY MEMBER 12 ISOFORM X1"/>
    <property type="match status" value="1"/>
</dbReference>
<dbReference type="Proteomes" id="UP000053268">
    <property type="component" value="Unassembled WGS sequence"/>
</dbReference>
<dbReference type="GO" id="GO:0005773">
    <property type="term" value="C:vacuole"/>
    <property type="evidence" value="ECO:0007669"/>
    <property type="project" value="UniProtKB-ARBA"/>
</dbReference>
<accession>A0A194QFA6</accession>
<reference evidence="2 3" key="1">
    <citation type="journal article" date="2015" name="Nat. Commun.">
        <title>Outbred genome sequencing and CRISPR/Cas9 gene editing in butterflies.</title>
        <authorList>
            <person name="Li X."/>
            <person name="Fan D."/>
            <person name="Zhang W."/>
            <person name="Liu G."/>
            <person name="Zhang L."/>
            <person name="Zhao L."/>
            <person name="Fang X."/>
            <person name="Chen L."/>
            <person name="Dong Y."/>
            <person name="Chen Y."/>
            <person name="Ding Y."/>
            <person name="Zhao R."/>
            <person name="Feng M."/>
            <person name="Zhu Y."/>
            <person name="Feng Y."/>
            <person name="Jiang X."/>
            <person name="Zhu D."/>
            <person name="Xiang H."/>
            <person name="Feng X."/>
            <person name="Li S."/>
            <person name="Wang J."/>
            <person name="Zhang G."/>
            <person name="Kronforst M.R."/>
            <person name="Wang W."/>
        </authorList>
    </citation>
    <scope>NUCLEOTIDE SEQUENCE [LARGE SCALE GENOMIC DNA]</scope>
    <source>
        <strain evidence="2">Ya'a_city_454_Px</strain>
        <tissue evidence="2">Whole body</tissue>
    </source>
</reference>
<protein>
    <submittedName>
        <fullName evidence="2">TBC1 domain family member 12</fullName>
    </submittedName>
</protein>
<dbReference type="GO" id="GO:0005096">
    <property type="term" value="F:GTPase activator activity"/>
    <property type="evidence" value="ECO:0007669"/>
    <property type="project" value="TreeGrafter"/>
</dbReference>
<dbReference type="STRING" id="66420.A0A194QFA6"/>
<dbReference type="GO" id="GO:0031410">
    <property type="term" value="C:cytoplasmic vesicle"/>
    <property type="evidence" value="ECO:0007669"/>
    <property type="project" value="UniProtKB-ARBA"/>
</dbReference>
<dbReference type="InterPro" id="IPR000195">
    <property type="entry name" value="Rab-GAP-TBC_dom"/>
</dbReference>
<keyword evidence="3" id="KW-1185">Reference proteome</keyword>